<sequence>MADPPTPPPVMARELGLSALFVLTGERNAVMVYVSESIAEILGYEPYDLVGKTSYLIFHPDEIPLLREIH</sequence>
<proteinExistence type="predicted"/>
<gene>
    <name evidence="2" type="ORF">CcaverHIS019_0304800</name>
</gene>
<dbReference type="Proteomes" id="UP001233271">
    <property type="component" value="Chromosome 3"/>
</dbReference>
<accession>A0AA48L1Y1</accession>
<keyword evidence="3" id="KW-1185">Reference proteome</keyword>
<evidence type="ECO:0000313" key="2">
    <source>
        <dbReference type="EMBL" id="BEI90410.1"/>
    </source>
</evidence>
<dbReference type="AlphaFoldDB" id="A0AA48L1Y1"/>
<dbReference type="SUPFAM" id="SSF55785">
    <property type="entry name" value="PYP-like sensor domain (PAS domain)"/>
    <property type="match status" value="1"/>
</dbReference>
<dbReference type="PROSITE" id="PS50112">
    <property type="entry name" value="PAS"/>
    <property type="match status" value="1"/>
</dbReference>
<dbReference type="InterPro" id="IPR013655">
    <property type="entry name" value="PAS_fold_3"/>
</dbReference>
<dbReference type="EMBL" id="AP028214">
    <property type="protein sequence ID" value="BEI90410.1"/>
    <property type="molecule type" value="Genomic_DNA"/>
</dbReference>
<dbReference type="GeneID" id="85494280"/>
<dbReference type="RefSeq" id="XP_060455675.1">
    <property type="nucleotide sequence ID" value="XM_060598931.1"/>
</dbReference>
<dbReference type="Gene3D" id="3.30.450.20">
    <property type="entry name" value="PAS domain"/>
    <property type="match status" value="1"/>
</dbReference>
<dbReference type="Pfam" id="PF08447">
    <property type="entry name" value="PAS_3"/>
    <property type="match status" value="1"/>
</dbReference>
<evidence type="ECO:0000313" key="3">
    <source>
        <dbReference type="Proteomes" id="UP001233271"/>
    </source>
</evidence>
<dbReference type="CDD" id="cd00130">
    <property type="entry name" value="PAS"/>
    <property type="match status" value="1"/>
</dbReference>
<organism evidence="2 3">
    <name type="scientific">Cutaneotrichosporon cavernicola</name>
    <dbReference type="NCBI Taxonomy" id="279322"/>
    <lineage>
        <taxon>Eukaryota</taxon>
        <taxon>Fungi</taxon>
        <taxon>Dikarya</taxon>
        <taxon>Basidiomycota</taxon>
        <taxon>Agaricomycotina</taxon>
        <taxon>Tremellomycetes</taxon>
        <taxon>Trichosporonales</taxon>
        <taxon>Trichosporonaceae</taxon>
        <taxon>Cutaneotrichosporon</taxon>
    </lineage>
</organism>
<dbReference type="InterPro" id="IPR000014">
    <property type="entry name" value="PAS"/>
</dbReference>
<protein>
    <recommendedName>
        <fullName evidence="1">PAS domain-containing protein</fullName>
    </recommendedName>
</protein>
<reference evidence="2" key="1">
    <citation type="journal article" date="2023" name="BMC Genomics">
        <title>Chromosome-level genome assemblies of Cutaneotrichosporon spp. (Trichosporonales, Basidiomycota) reveal imbalanced evolution between nucleotide sequences and chromosome synteny.</title>
        <authorList>
            <person name="Kobayashi Y."/>
            <person name="Kayamori A."/>
            <person name="Aoki K."/>
            <person name="Shiwa Y."/>
            <person name="Matsutani M."/>
            <person name="Fujita N."/>
            <person name="Sugita T."/>
            <person name="Iwasaki W."/>
            <person name="Tanaka N."/>
            <person name="Takashima M."/>
        </authorList>
    </citation>
    <scope>NUCLEOTIDE SEQUENCE</scope>
    <source>
        <strain evidence="2">HIS019</strain>
    </source>
</reference>
<name>A0AA48L1Y1_9TREE</name>
<dbReference type="KEGG" id="ccac:CcaHIS019_0304800"/>
<feature type="domain" description="PAS" evidence="1">
    <location>
        <begin position="22"/>
        <end position="70"/>
    </location>
</feature>
<evidence type="ECO:0000259" key="1">
    <source>
        <dbReference type="PROSITE" id="PS50112"/>
    </source>
</evidence>
<dbReference type="InterPro" id="IPR035965">
    <property type="entry name" value="PAS-like_dom_sf"/>
</dbReference>
<dbReference type="NCBIfam" id="TIGR00229">
    <property type="entry name" value="sensory_box"/>
    <property type="match status" value="1"/>
</dbReference>